<evidence type="ECO:0000313" key="1">
    <source>
        <dbReference type="EMBL" id="BBF93115.1"/>
    </source>
</evidence>
<dbReference type="AlphaFoldDB" id="A0A348G0N2"/>
<organism evidence="1 2">
    <name type="scientific">Blastochloris tepida</name>
    <dbReference type="NCBI Taxonomy" id="2233851"/>
    <lineage>
        <taxon>Bacteria</taxon>
        <taxon>Pseudomonadati</taxon>
        <taxon>Pseudomonadota</taxon>
        <taxon>Alphaproteobacteria</taxon>
        <taxon>Hyphomicrobiales</taxon>
        <taxon>Blastochloridaceae</taxon>
        <taxon>Blastochloris</taxon>
    </lineage>
</organism>
<sequence>MPQRHRRPLAVVLGTNEIASAVAVLLRRQGYSVVLSHDPDPPVMRRAMAFHDALHDDRCVLEAVIGRRAETWPELVQVLAAPNTVAVTRLTLTDLIVQGPIDVLVDGRMQKYAVTPDLRHLAGITVGLGPGFRIGFNCDIAVETRPACTGVLVTSGKTLDADGIPARLGHAGRERFAYAPAAGRWRTAIEIGTRVFKGVPVGHLDGAPVAAPFDGVLRGVVRDGLHVPARTKLLEIDPRGRQARWSGIDERPRAIALATLKAVMSHAAQRAPWPAFAAPTAMAS</sequence>
<dbReference type="OrthoDB" id="9815497at2"/>
<gene>
    <name evidence="1" type="ORF">BLTE_18000</name>
</gene>
<reference evidence="1 2" key="1">
    <citation type="submission" date="2018-08" db="EMBL/GenBank/DDBJ databases">
        <title>Complete genome sequencing of Blastochloris tepida GI.</title>
        <authorList>
            <person name="Tsukatani Y."/>
            <person name="Mori H."/>
        </authorList>
    </citation>
    <scope>NUCLEOTIDE SEQUENCE [LARGE SCALE GENOMIC DNA]</scope>
    <source>
        <strain evidence="1 2">GI</strain>
    </source>
</reference>
<accession>A0A348G0N2</accession>
<dbReference type="RefSeq" id="WP_126399487.1">
    <property type="nucleotide sequence ID" value="NZ_AP018907.1"/>
</dbReference>
<keyword evidence="2" id="KW-1185">Reference proteome</keyword>
<evidence type="ECO:0000313" key="2">
    <source>
        <dbReference type="Proteomes" id="UP000266934"/>
    </source>
</evidence>
<dbReference type="Proteomes" id="UP000266934">
    <property type="component" value="Chromosome"/>
</dbReference>
<dbReference type="KEGG" id="blag:BLTE_18000"/>
<dbReference type="EMBL" id="AP018907">
    <property type="protein sequence ID" value="BBF93115.1"/>
    <property type="molecule type" value="Genomic_DNA"/>
</dbReference>
<protein>
    <submittedName>
        <fullName evidence="1">Molybdenum hydroxylase</fullName>
    </submittedName>
</protein>
<name>A0A348G0N2_9HYPH</name>
<proteinExistence type="predicted"/>